<protein>
    <submittedName>
        <fullName evidence="2">Uncharacterized protein</fullName>
    </submittedName>
</protein>
<sequence length="112" mass="12193">MSPRSLLAACLSLAFALSPVAADTVFVLEADTWSRPRSAETLVGMPPLREAVRLLQGDEDRRLAIRHPDSEQGELWAAELRDWLAALGIPSARVNVAADAAVHDELELVIRP</sequence>
<reference evidence="2 3" key="1">
    <citation type="submission" date="2017-02" db="EMBL/GenBank/DDBJ databases">
        <title>Genomic diversity within the haloalkaliphilic genus Thioalkalivibrio.</title>
        <authorList>
            <person name="Ahn A.-C."/>
            <person name="Meier-Kolthoff J."/>
            <person name="Overmars L."/>
            <person name="Richter M."/>
            <person name="Woyke T."/>
            <person name="Sorokin D.Y."/>
            <person name="Muyzer G."/>
        </authorList>
    </citation>
    <scope>NUCLEOTIDE SEQUENCE [LARGE SCALE GENOMIC DNA]</scope>
    <source>
        <strain evidence="2 3">ALJD</strain>
    </source>
</reference>
<feature type="signal peptide" evidence="1">
    <location>
        <begin position="1"/>
        <end position="21"/>
    </location>
</feature>
<keyword evidence="3" id="KW-1185">Reference proteome</keyword>
<organism evidence="2 3">
    <name type="scientific">Thioalkalivibrio denitrificans</name>
    <dbReference type="NCBI Taxonomy" id="108003"/>
    <lineage>
        <taxon>Bacteria</taxon>
        <taxon>Pseudomonadati</taxon>
        <taxon>Pseudomonadota</taxon>
        <taxon>Gammaproteobacteria</taxon>
        <taxon>Chromatiales</taxon>
        <taxon>Ectothiorhodospiraceae</taxon>
        <taxon>Thioalkalivibrio</taxon>
    </lineage>
</organism>
<evidence type="ECO:0000313" key="3">
    <source>
        <dbReference type="Proteomes" id="UP000189462"/>
    </source>
</evidence>
<comment type="caution">
    <text evidence="2">The sequence shown here is derived from an EMBL/GenBank/DDBJ whole genome shotgun (WGS) entry which is preliminary data.</text>
</comment>
<feature type="chain" id="PRO_5013070339" evidence="1">
    <location>
        <begin position="22"/>
        <end position="112"/>
    </location>
</feature>
<dbReference type="EMBL" id="MVBK01000034">
    <property type="protein sequence ID" value="OOG25891.1"/>
    <property type="molecule type" value="Genomic_DNA"/>
</dbReference>
<dbReference type="RefSeq" id="WP_077278212.1">
    <property type="nucleotide sequence ID" value="NZ_MVBK01000034.1"/>
</dbReference>
<name>A0A1V3NLG4_9GAMM</name>
<gene>
    <name evidence="2" type="ORF">B1C78_05855</name>
</gene>
<evidence type="ECO:0000313" key="2">
    <source>
        <dbReference type="EMBL" id="OOG25891.1"/>
    </source>
</evidence>
<evidence type="ECO:0000256" key="1">
    <source>
        <dbReference type="SAM" id="SignalP"/>
    </source>
</evidence>
<dbReference type="STRING" id="108003.B1C78_05855"/>
<dbReference type="Proteomes" id="UP000189462">
    <property type="component" value="Unassembled WGS sequence"/>
</dbReference>
<accession>A0A1V3NLG4</accession>
<dbReference type="AlphaFoldDB" id="A0A1V3NLG4"/>
<proteinExistence type="predicted"/>
<dbReference type="OrthoDB" id="5785399at2"/>
<keyword evidence="1" id="KW-0732">Signal</keyword>